<evidence type="ECO:0000313" key="1">
    <source>
        <dbReference type="EMBL" id="GAH85322.1"/>
    </source>
</evidence>
<feature type="non-terminal residue" evidence="1">
    <location>
        <position position="64"/>
    </location>
</feature>
<dbReference type="EMBL" id="BARU01043809">
    <property type="protein sequence ID" value="GAH85322.1"/>
    <property type="molecule type" value="Genomic_DNA"/>
</dbReference>
<name>X1IUC9_9ZZZZ</name>
<accession>X1IUC9</accession>
<sequence>MIINTDCYLAVLEKYKEKFSEAHFEVITRSAKSCLSPSWELLNDVKGNKISFEEYKERFLKELK</sequence>
<gene>
    <name evidence="1" type="ORF">S03H2_67003</name>
</gene>
<dbReference type="AlphaFoldDB" id="X1IUC9"/>
<protein>
    <submittedName>
        <fullName evidence="1">Uncharacterized protein</fullName>
    </submittedName>
</protein>
<proteinExistence type="predicted"/>
<comment type="caution">
    <text evidence="1">The sequence shown here is derived from an EMBL/GenBank/DDBJ whole genome shotgun (WGS) entry which is preliminary data.</text>
</comment>
<organism evidence="1">
    <name type="scientific">marine sediment metagenome</name>
    <dbReference type="NCBI Taxonomy" id="412755"/>
    <lineage>
        <taxon>unclassified sequences</taxon>
        <taxon>metagenomes</taxon>
        <taxon>ecological metagenomes</taxon>
    </lineage>
</organism>
<reference evidence="1" key="1">
    <citation type="journal article" date="2014" name="Front. Microbiol.">
        <title>High frequency of phylogenetically diverse reductive dehalogenase-homologous genes in deep subseafloor sedimentary metagenomes.</title>
        <authorList>
            <person name="Kawai M."/>
            <person name="Futagami T."/>
            <person name="Toyoda A."/>
            <person name="Takaki Y."/>
            <person name="Nishi S."/>
            <person name="Hori S."/>
            <person name="Arai W."/>
            <person name="Tsubouchi T."/>
            <person name="Morono Y."/>
            <person name="Uchiyama I."/>
            <person name="Ito T."/>
            <person name="Fujiyama A."/>
            <person name="Inagaki F."/>
            <person name="Takami H."/>
        </authorList>
    </citation>
    <scope>NUCLEOTIDE SEQUENCE</scope>
    <source>
        <strain evidence="1">Expedition CK06-06</strain>
    </source>
</reference>